<proteinExistence type="predicted"/>
<name>A0ABM7P1B1_9BACT</name>
<keyword evidence="2" id="KW-1185">Reference proteome</keyword>
<evidence type="ECO:0000313" key="2">
    <source>
        <dbReference type="Proteomes" id="UP001319045"/>
    </source>
</evidence>
<evidence type="ECO:0000313" key="1">
    <source>
        <dbReference type="EMBL" id="BCS86564.1"/>
    </source>
</evidence>
<organism evidence="1 2">
    <name type="scientific">Prevotella herbatica</name>
    <dbReference type="NCBI Taxonomy" id="2801997"/>
    <lineage>
        <taxon>Bacteria</taxon>
        <taxon>Pseudomonadati</taxon>
        <taxon>Bacteroidota</taxon>
        <taxon>Bacteroidia</taxon>
        <taxon>Bacteroidales</taxon>
        <taxon>Prevotellaceae</taxon>
        <taxon>Prevotella</taxon>
    </lineage>
</organism>
<gene>
    <name evidence="1" type="ORF">prwr041_24570</name>
</gene>
<reference evidence="1 2" key="1">
    <citation type="journal article" date="2022" name="Int. J. Syst. Evol. Microbiol.">
        <title>Prevotella herbatica sp. nov., a plant polysaccharide-decomposing anaerobic bacterium isolated from a methanogenic reactor.</title>
        <authorList>
            <person name="Uek A."/>
            <person name="Tonouchi A."/>
            <person name="Kaku N."/>
            <person name="Ueki K."/>
        </authorList>
    </citation>
    <scope>NUCLEOTIDE SEQUENCE [LARGE SCALE GENOMIC DNA]</scope>
    <source>
        <strain evidence="1 2">WR041</strain>
    </source>
</reference>
<sequence>MNHPFKPYNDNTAGAPHIQILKYIAASDITFLDGPIAQRANSRNGFCIIISANPIETAITIERTRSCLKVLLS</sequence>
<accession>A0ABM7P1B1</accession>
<protein>
    <submittedName>
        <fullName evidence="1">Uncharacterized protein</fullName>
    </submittedName>
</protein>
<dbReference type="Proteomes" id="UP001319045">
    <property type="component" value="Chromosome"/>
</dbReference>
<dbReference type="EMBL" id="AP024484">
    <property type="protein sequence ID" value="BCS86564.1"/>
    <property type="molecule type" value="Genomic_DNA"/>
</dbReference>